<sequence length="736" mass="84929">MKAQPLYLEYPNLLLNTADTTSPMVCPFTCIFKTYHRLNDMVTHRLVNYYSSLASSSKDVYFDEGGSSQTFPRSVRFVSRYKRQLLYALEQRFVQGPRLCSRSKMSLLREKQVRVLKLFERLSVAASGEHIPTDQIDPRLSAVGTLPNNAFFSCFLPEHLEEARRLIEIFYSAKDFDDFVHLAEQARTFVNSTLFAFAAEVAILHRADSRGIIVPPIQEIFADRFVPADTLIRAFSIATTKPVGDESDVIVDVHETGNILDPEYKLAYYREDIGVNAHHWHWHVVYPSVYDVTFFGKKKDRRGELFYYMHQQMCARYDCERLSNGLNRMVPFHNFEEPLEGYAAHLTHIATGRHYAPRPNGLALHDLRQVDVQDMQRWTERILEAIHLGKVIDSEGHNVSLDEEQGADILGSLIESNYESKNRQFYGNLHNWGHVMMAYIHDPDGRFRETPGVMTDTATSLRDPIFYRFHRFIDNVFQEYKKTLPVYSKDNLNFQDIQITEIKVNAKIPNVIHTFFREDELELSHCMQFGSPGSVRARYHHLDHESFSYIITTVNNSNEEKQGTVRLFLAPKYDELGNVISLDEQRRLYIEMDKFHVDLRPGKNTIVRSSTDSSVTISSTYTFKELLHFEDMNNDRTEFCSCGWPQHLLVPKGNDKGMVFDLFVMISDGAKDFVPPSAPGQKLCNDALSYCGVMDEKYPDKRAMGYPFDRTIEAQSPAEFLTPNMLISNITVRFQD</sequence>
<dbReference type="InterPro" id="IPR036697">
    <property type="entry name" value="Hemocyanin_N_sf"/>
</dbReference>
<accession>A0AAV4TZG6</accession>
<comment type="similarity">
    <text evidence="3">Belongs to the tyrosinase family. Hemocyanin subfamily.</text>
</comment>
<comment type="subunit">
    <text evidence="4">Tarantula hemocyanin is a 24-chain polymer with seven different chains identified.</text>
</comment>
<dbReference type="Pfam" id="PF00372">
    <property type="entry name" value="Hemocyanin_M"/>
    <property type="match status" value="1"/>
</dbReference>
<evidence type="ECO:0000256" key="5">
    <source>
        <dbReference type="ARBA" id="ARBA00022448"/>
    </source>
</evidence>
<evidence type="ECO:0000256" key="6">
    <source>
        <dbReference type="ARBA" id="ARBA00022525"/>
    </source>
</evidence>
<evidence type="ECO:0000313" key="13">
    <source>
        <dbReference type="EMBL" id="GIY50133.1"/>
    </source>
</evidence>
<dbReference type="Proteomes" id="UP001054837">
    <property type="component" value="Unassembled WGS sequence"/>
</dbReference>
<evidence type="ECO:0000256" key="7">
    <source>
        <dbReference type="ARBA" id="ARBA00022621"/>
    </source>
</evidence>
<evidence type="ECO:0000256" key="8">
    <source>
        <dbReference type="ARBA" id="ARBA00022723"/>
    </source>
</evidence>
<keyword evidence="6" id="KW-0964">Secreted</keyword>
<gene>
    <name evidence="13" type="primary">HCA</name>
    <name evidence="13" type="ORF">CDAR_529201</name>
</gene>
<dbReference type="InterPro" id="IPR000896">
    <property type="entry name" value="Hemocyanin/hexamerin_mid_dom"/>
</dbReference>
<dbReference type="GO" id="GO:0005576">
    <property type="term" value="C:extracellular region"/>
    <property type="evidence" value="ECO:0007669"/>
    <property type="project" value="UniProtKB-SubCell"/>
</dbReference>
<dbReference type="InterPro" id="IPR008922">
    <property type="entry name" value="Di-copper_centre_dom_sf"/>
</dbReference>
<keyword evidence="5" id="KW-0813">Transport</keyword>
<dbReference type="InterPro" id="IPR013788">
    <property type="entry name" value="Hemocyanin/hexamerin"/>
</dbReference>
<dbReference type="PRINTS" id="PR00187">
    <property type="entry name" value="HAEMOCYANIN"/>
</dbReference>
<dbReference type="SUPFAM" id="SSF81296">
    <property type="entry name" value="E set domains"/>
    <property type="match status" value="1"/>
</dbReference>
<dbReference type="Gene3D" id="1.10.1280.10">
    <property type="entry name" value="Di-copper center containing domain from catechol oxidase"/>
    <property type="match status" value="1"/>
</dbReference>
<evidence type="ECO:0000256" key="3">
    <source>
        <dbReference type="ARBA" id="ARBA00009470"/>
    </source>
</evidence>
<evidence type="ECO:0000256" key="11">
    <source>
        <dbReference type="ARBA" id="ARBA00023180"/>
    </source>
</evidence>
<keyword evidence="14" id="KW-1185">Reference proteome</keyword>
<evidence type="ECO:0000256" key="1">
    <source>
        <dbReference type="ARBA" id="ARBA00002958"/>
    </source>
</evidence>
<dbReference type="InterPro" id="IPR014756">
    <property type="entry name" value="Ig_E-set"/>
</dbReference>
<protein>
    <submittedName>
        <fullName evidence="13">Hemocyanin A chain</fullName>
    </submittedName>
</protein>
<proteinExistence type="inferred from homology"/>
<organism evidence="13 14">
    <name type="scientific">Caerostris darwini</name>
    <dbReference type="NCBI Taxonomy" id="1538125"/>
    <lineage>
        <taxon>Eukaryota</taxon>
        <taxon>Metazoa</taxon>
        <taxon>Ecdysozoa</taxon>
        <taxon>Arthropoda</taxon>
        <taxon>Chelicerata</taxon>
        <taxon>Arachnida</taxon>
        <taxon>Araneae</taxon>
        <taxon>Araneomorphae</taxon>
        <taxon>Entelegynae</taxon>
        <taxon>Araneoidea</taxon>
        <taxon>Araneidae</taxon>
        <taxon>Caerostris</taxon>
    </lineage>
</organism>
<comment type="caution">
    <text evidence="13">The sequence shown here is derived from an EMBL/GenBank/DDBJ whole genome shotgun (WGS) entry which is preliminary data.</text>
</comment>
<dbReference type="Pfam" id="PF03722">
    <property type="entry name" value="Hemocyanin_N"/>
    <property type="match status" value="1"/>
</dbReference>
<dbReference type="PROSITE" id="PS00209">
    <property type="entry name" value="HEMOCYANIN_1"/>
    <property type="match status" value="1"/>
</dbReference>
<dbReference type="EMBL" id="BPLQ01010352">
    <property type="protein sequence ID" value="GIY50133.1"/>
    <property type="molecule type" value="Genomic_DNA"/>
</dbReference>
<dbReference type="GO" id="GO:0046872">
    <property type="term" value="F:metal ion binding"/>
    <property type="evidence" value="ECO:0007669"/>
    <property type="project" value="UniProtKB-KW"/>
</dbReference>
<dbReference type="PROSITE" id="PS00210">
    <property type="entry name" value="HEMOCYANIN_2"/>
    <property type="match status" value="1"/>
</dbReference>
<comment type="function">
    <text evidence="1">Hemocyanins are copper-containing oxygen carriers occurring freely dissolved in the hemolymph of many mollusks and arthropods.</text>
</comment>
<dbReference type="InterPro" id="IPR005203">
    <property type="entry name" value="Hemocyanin_C"/>
</dbReference>
<dbReference type="Gene3D" id="2.60.40.1520">
    <property type="entry name" value="Hemocyanin, C-terminal domain"/>
    <property type="match status" value="1"/>
</dbReference>
<dbReference type="SUPFAM" id="SSF48056">
    <property type="entry name" value="Di-copper centre-containing domain"/>
    <property type="match status" value="1"/>
</dbReference>
<dbReference type="PANTHER" id="PTHR11511:SF4">
    <property type="entry name" value="PHENOLOXIDASE 2-RELATED"/>
    <property type="match status" value="1"/>
</dbReference>
<keyword evidence="11" id="KW-0325">Glycoprotein</keyword>
<reference evidence="13 14" key="1">
    <citation type="submission" date="2021-06" db="EMBL/GenBank/DDBJ databases">
        <title>Caerostris darwini draft genome.</title>
        <authorList>
            <person name="Kono N."/>
            <person name="Arakawa K."/>
        </authorList>
    </citation>
    <scope>NUCLEOTIDE SEQUENCE [LARGE SCALE GENOMIC DNA]</scope>
</reference>
<dbReference type="Gene3D" id="1.20.1370.10">
    <property type="entry name" value="Hemocyanin, N-terminal domain"/>
    <property type="match status" value="1"/>
</dbReference>
<keyword evidence="10" id="KW-1015">Disulfide bond</keyword>
<keyword evidence="7" id="KW-0561">Oxygen transport</keyword>
<dbReference type="AlphaFoldDB" id="A0AAV4TZG6"/>
<evidence type="ECO:0000256" key="9">
    <source>
        <dbReference type="ARBA" id="ARBA00023008"/>
    </source>
</evidence>
<dbReference type="InterPro" id="IPR005204">
    <property type="entry name" value="Hemocyanin_N"/>
</dbReference>
<keyword evidence="9" id="KW-0186">Copper</keyword>
<dbReference type="SUPFAM" id="SSF48050">
    <property type="entry name" value="Hemocyanin, N-terminal domain"/>
    <property type="match status" value="1"/>
</dbReference>
<dbReference type="FunFam" id="2.60.40.1520:FF:000001">
    <property type="entry name" value="Hemocyanin subunit 2"/>
    <property type="match status" value="1"/>
</dbReference>
<dbReference type="FunFam" id="1.20.1370.10:FF:000002">
    <property type="entry name" value="Hemocyanin subunit B"/>
    <property type="match status" value="1"/>
</dbReference>
<keyword evidence="8" id="KW-0479">Metal-binding</keyword>
<feature type="domain" description="Tyrosinase copper-binding" evidence="12">
    <location>
        <begin position="463"/>
        <end position="474"/>
    </location>
</feature>
<evidence type="ECO:0000256" key="4">
    <source>
        <dbReference type="ARBA" id="ARBA00011753"/>
    </source>
</evidence>
<dbReference type="InterPro" id="IPR037020">
    <property type="entry name" value="Hemocyanin_C_sf"/>
</dbReference>
<name>A0AAV4TZG6_9ARAC</name>
<dbReference type="GO" id="GO:0016491">
    <property type="term" value="F:oxidoreductase activity"/>
    <property type="evidence" value="ECO:0007669"/>
    <property type="project" value="InterPro"/>
</dbReference>
<dbReference type="InterPro" id="IPR002227">
    <property type="entry name" value="Tyrosinase_Cu-bd"/>
</dbReference>
<dbReference type="GO" id="GO:0005344">
    <property type="term" value="F:oxygen carrier activity"/>
    <property type="evidence" value="ECO:0007669"/>
    <property type="project" value="UniProtKB-KW"/>
</dbReference>
<dbReference type="FunFam" id="1.10.1280.10:FF:000004">
    <property type="entry name" value="Hemocyanin subunit 2"/>
    <property type="match status" value="1"/>
</dbReference>
<evidence type="ECO:0000313" key="14">
    <source>
        <dbReference type="Proteomes" id="UP001054837"/>
    </source>
</evidence>
<dbReference type="PROSITE" id="PS00498">
    <property type="entry name" value="TYROSINASE_2"/>
    <property type="match status" value="1"/>
</dbReference>
<evidence type="ECO:0000259" key="12">
    <source>
        <dbReference type="PROSITE" id="PS00498"/>
    </source>
</evidence>
<evidence type="ECO:0000256" key="10">
    <source>
        <dbReference type="ARBA" id="ARBA00023157"/>
    </source>
</evidence>
<dbReference type="PANTHER" id="PTHR11511">
    <property type="entry name" value="LARVAL STORAGE PROTEIN/PHENOLOXIDASE"/>
    <property type="match status" value="1"/>
</dbReference>
<comment type="subcellular location">
    <subcellularLocation>
        <location evidence="2">Secreted</location>
        <location evidence="2">Extracellular space</location>
    </subcellularLocation>
</comment>
<dbReference type="Pfam" id="PF03723">
    <property type="entry name" value="Hemocyanin_C"/>
    <property type="match status" value="1"/>
</dbReference>
<evidence type="ECO:0000256" key="2">
    <source>
        <dbReference type="ARBA" id="ARBA00004239"/>
    </source>
</evidence>